<dbReference type="EMBL" id="NOWI01000008">
    <property type="protein sequence ID" value="RFT43116.1"/>
    <property type="molecule type" value="Genomic_DNA"/>
</dbReference>
<protein>
    <submittedName>
        <fullName evidence="2">Uncharacterized protein</fullName>
    </submittedName>
</protein>
<dbReference type="Proteomes" id="UP000259211">
    <property type="component" value="Unassembled WGS sequence"/>
</dbReference>
<reference evidence="2 3" key="1">
    <citation type="submission" date="2017-07" db="EMBL/GenBank/DDBJ databases">
        <authorList>
            <person name="Sun Z.S."/>
            <person name="Albrecht U."/>
            <person name="Echele G."/>
            <person name="Lee C.C."/>
        </authorList>
    </citation>
    <scope>NUCLEOTIDE SEQUENCE [LARGE SCALE GENOMIC DNA]</scope>
    <source>
        <strain evidence="2 3">P16-029</strain>
    </source>
</reference>
<accession>A0A3E2DCJ8</accession>
<proteinExistence type="predicted"/>
<organism evidence="2 3">
    <name type="scientific">Cutibacterium avidum</name>
    <dbReference type="NCBI Taxonomy" id="33010"/>
    <lineage>
        <taxon>Bacteria</taxon>
        <taxon>Bacillati</taxon>
        <taxon>Actinomycetota</taxon>
        <taxon>Actinomycetes</taxon>
        <taxon>Propionibacteriales</taxon>
        <taxon>Propionibacteriaceae</taxon>
        <taxon>Cutibacterium</taxon>
    </lineage>
</organism>
<feature type="region of interest" description="Disordered" evidence="1">
    <location>
        <begin position="31"/>
        <end position="57"/>
    </location>
</feature>
<gene>
    <name evidence="2" type="ORF">CHT91_09225</name>
</gene>
<comment type="caution">
    <text evidence="2">The sequence shown here is derived from an EMBL/GenBank/DDBJ whole genome shotgun (WGS) entry which is preliminary data.</text>
</comment>
<sequence length="94" mass="9972">MIEGVESLAGQRNESPEQIAKFLVAEVTREARESGFSSSSTRSSSSSSGQCPTHALDANHRGDIMWTAAGPAGTTAWNHVALCTEPRLLTEAPE</sequence>
<feature type="compositionally biased region" description="Low complexity" evidence="1">
    <location>
        <begin position="34"/>
        <end position="48"/>
    </location>
</feature>
<name>A0A3E2DCJ8_9ACTN</name>
<evidence type="ECO:0000313" key="3">
    <source>
        <dbReference type="Proteomes" id="UP000259211"/>
    </source>
</evidence>
<dbReference type="AlphaFoldDB" id="A0A3E2DCJ8"/>
<evidence type="ECO:0000256" key="1">
    <source>
        <dbReference type="SAM" id="MobiDB-lite"/>
    </source>
</evidence>
<evidence type="ECO:0000313" key="2">
    <source>
        <dbReference type="EMBL" id="RFT43116.1"/>
    </source>
</evidence>